<sequence length="416" mass="46792">MDADELVRGYLVLGLRLGRLVSGFVDSYTGDPALSRAVDNEPRLDPKALAGHARQLQKELPGADLTDQRKQFLQAHLRALECTARKLAGERITFVDEVEQYFQVRIRPGDEDAYSQAHRNLDALLPGSGSLAERLTAYRTADEVPARRLQGAVQAISSALRDRVRRKYALPEQEIVEYQVVTNKPWSGFNYYLGGYRSRVAINADLGHRMSNLPHLVAHESYPGHHTEHCRKDAGLVAKRGHAEQSIFLINTPQCLMAEGMADLGLHAAVGPGWGVWTEQIFRDLGLRMDGELSEKVESAASGLLTVRQDAALLLHDRGADQDDVVAHLRRWLLVPDRRARQMVRFLADPLWRAYTTTYVEGVRLVRAWLDVRVPGESLDFRYLRLLDEPLTPKSLESQVRDGLSWLAHNTQENSI</sequence>
<dbReference type="AlphaFoldDB" id="A0A0F0H9A7"/>
<dbReference type="EMBL" id="JYJG01000016">
    <property type="protein sequence ID" value="KJK52294.1"/>
    <property type="molecule type" value="Genomic_DNA"/>
</dbReference>
<dbReference type="STRING" id="68170.GCA_000974445_04573"/>
<keyword evidence="2" id="KW-1185">Reference proteome</keyword>
<evidence type="ECO:0008006" key="3">
    <source>
        <dbReference type="Google" id="ProtNLM"/>
    </source>
</evidence>
<comment type="caution">
    <text evidence="1">The sequence shown here is derived from an EMBL/GenBank/DDBJ whole genome shotgun (WGS) entry which is preliminary data.</text>
</comment>
<gene>
    <name evidence="1" type="ORF">UK23_03950</name>
</gene>
<dbReference type="eggNOG" id="COG4805">
    <property type="taxonomic scope" value="Bacteria"/>
</dbReference>
<dbReference type="PATRIC" id="fig|68170.10.peg.4872"/>
<protein>
    <recommendedName>
        <fullName evidence="3">DUF885 domain-containing protein</fullName>
    </recommendedName>
</protein>
<accession>A0A0F0H9A7</accession>
<dbReference type="OrthoDB" id="140419at2"/>
<dbReference type="Proteomes" id="UP000033393">
    <property type="component" value="Unassembled WGS sequence"/>
</dbReference>
<proteinExistence type="predicted"/>
<organism evidence="1 2">
    <name type="scientific">Lentzea aerocolonigenes</name>
    <name type="common">Lechevalieria aerocolonigenes</name>
    <name type="synonym">Saccharothrix aerocolonigenes</name>
    <dbReference type="NCBI Taxonomy" id="68170"/>
    <lineage>
        <taxon>Bacteria</taxon>
        <taxon>Bacillati</taxon>
        <taxon>Actinomycetota</taxon>
        <taxon>Actinomycetes</taxon>
        <taxon>Pseudonocardiales</taxon>
        <taxon>Pseudonocardiaceae</taxon>
        <taxon>Lentzea</taxon>
    </lineage>
</organism>
<evidence type="ECO:0000313" key="1">
    <source>
        <dbReference type="EMBL" id="KJK52294.1"/>
    </source>
</evidence>
<evidence type="ECO:0000313" key="2">
    <source>
        <dbReference type="Proteomes" id="UP000033393"/>
    </source>
</evidence>
<dbReference type="RefSeq" id="WP_045309960.1">
    <property type="nucleotide sequence ID" value="NZ_JYJG01000016.1"/>
</dbReference>
<reference evidence="1 2" key="1">
    <citation type="submission" date="2015-02" db="EMBL/GenBank/DDBJ databases">
        <authorList>
            <person name="Ju K.-S."/>
            <person name="Doroghazi J.R."/>
            <person name="Metcalf W."/>
        </authorList>
    </citation>
    <scope>NUCLEOTIDE SEQUENCE [LARGE SCALE GENOMIC DNA]</scope>
    <source>
        <strain evidence="1 2">NRRL B-16140</strain>
    </source>
</reference>
<name>A0A0F0H9A7_LENAE</name>